<accession>A0ABQ6HMM8</accession>
<comment type="caution">
    <text evidence="3">The sequence shown here is derived from an EMBL/GenBank/DDBJ whole genome shotgun (WGS) entry which is preliminary data.</text>
</comment>
<keyword evidence="4" id="KW-1185">Reference proteome</keyword>
<evidence type="ECO:0000313" key="4">
    <source>
        <dbReference type="Proteomes" id="UP001157109"/>
    </source>
</evidence>
<name>A0ABQ6HMM8_9MICO</name>
<dbReference type="Pfam" id="PF08327">
    <property type="entry name" value="AHSA1"/>
    <property type="match status" value="1"/>
</dbReference>
<reference evidence="4" key="1">
    <citation type="journal article" date="2019" name="Int. J. Syst. Evol. Microbiol.">
        <title>The Global Catalogue of Microorganisms (GCM) 10K type strain sequencing project: providing services to taxonomists for standard genome sequencing and annotation.</title>
        <authorList>
            <consortium name="The Broad Institute Genomics Platform"/>
            <consortium name="The Broad Institute Genome Sequencing Center for Infectious Disease"/>
            <person name="Wu L."/>
            <person name="Ma J."/>
        </authorList>
    </citation>
    <scope>NUCLEOTIDE SEQUENCE [LARGE SCALE GENOMIC DNA]</scope>
    <source>
        <strain evidence="4">NBRC 105830</strain>
    </source>
</reference>
<evidence type="ECO:0000259" key="2">
    <source>
        <dbReference type="Pfam" id="PF08327"/>
    </source>
</evidence>
<organism evidence="3 4">
    <name type="scientific">Arsenicicoccus piscis</name>
    <dbReference type="NCBI Taxonomy" id="673954"/>
    <lineage>
        <taxon>Bacteria</taxon>
        <taxon>Bacillati</taxon>
        <taxon>Actinomycetota</taxon>
        <taxon>Actinomycetes</taxon>
        <taxon>Micrococcales</taxon>
        <taxon>Intrasporangiaceae</taxon>
        <taxon>Arsenicicoccus</taxon>
    </lineage>
</organism>
<evidence type="ECO:0000313" key="3">
    <source>
        <dbReference type="EMBL" id="GMA19621.1"/>
    </source>
</evidence>
<dbReference type="EMBL" id="BSUJ01000001">
    <property type="protein sequence ID" value="GMA19621.1"/>
    <property type="molecule type" value="Genomic_DNA"/>
</dbReference>
<sequence>MRVAWGRPRLGTRRPRTRENGIAMAELVIDRDFAAPCERLFQAFTDPTVLVEWYGPVGFSVPRTTCEIDPRVGGRRRLELVNDDDPVQRLSVDATFTELDPPWLIASQEELPDGGTYALRIEIDCCEGKERSHVRLVQLPWPGADVEQIRSGWESSFTKLDALLDL</sequence>
<dbReference type="InterPro" id="IPR023393">
    <property type="entry name" value="START-like_dom_sf"/>
</dbReference>
<gene>
    <name evidence="3" type="ORF">GCM10025862_16420</name>
</gene>
<dbReference type="CDD" id="cd07814">
    <property type="entry name" value="SRPBCC_CalC_Aha1-like"/>
    <property type="match status" value="1"/>
</dbReference>
<dbReference type="InterPro" id="IPR013538">
    <property type="entry name" value="ASHA1/2-like_C"/>
</dbReference>
<comment type="similarity">
    <text evidence="1">Belongs to the AHA1 family.</text>
</comment>
<evidence type="ECO:0000256" key="1">
    <source>
        <dbReference type="ARBA" id="ARBA00006817"/>
    </source>
</evidence>
<proteinExistence type="inferred from homology"/>
<protein>
    <recommendedName>
        <fullName evidence="2">Activator of Hsp90 ATPase homologue 1/2-like C-terminal domain-containing protein</fullName>
    </recommendedName>
</protein>
<feature type="domain" description="Activator of Hsp90 ATPase homologue 1/2-like C-terminal" evidence="2">
    <location>
        <begin position="35"/>
        <end position="164"/>
    </location>
</feature>
<dbReference type="SUPFAM" id="SSF55961">
    <property type="entry name" value="Bet v1-like"/>
    <property type="match status" value="1"/>
</dbReference>
<dbReference type="Proteomes" id="UP001157109">
    <property type="component" value="Unassembled WGS sequence"/>
</dbReference>
<dbReference type="Gene3D" id="3.30.530.20">
    <property type="match status" value="1"/>
</dbReference>